<gene>
    <name evidence="2" type="ORF">BST85_11365</name>
</gene>
<organism evidence="2 3">
    <name type="scientific">Aureitalea marina</name>
    <dbReference type="NCBI Taxonomy" id="930804"/>
    <lineage>
        <taxon>Bacteria</taxon>
        <taxon>Pseudomonadati</taxon>
        <taxon>Bacteroidota</taxon>
        <taxon>Flavobacteriia</taxon>
        <taxon>Flavobacteriales</taxon>
        <taxon>Flavobacteriaceae</taxon>
        <taxon>Aureitalea</taxon>
    </lineage>
</organism>
<dbReference type="Gene3D" id="2.60.40.10">
    <property type="entry name" value="Immunoglobulins"/>
    <property type="match status" value="1"/>
</dbReference>
<dbReference type="InterPro" id="IPR013783">
    <property type="entry name" value="Ig-like_fold"/>
</dbReference>
<evidence type="ECO:0000313" key="3">
    <source>
        <dbReference type="Proteomes" id="UP000239800"/>
    </source>
</evidence>
<dbReference type="SUPFAM" id="SSF49299">
    <property type="entry name" value="PKD domain"/>
    <property type="match status" value="2"/>
</dbReference>
<sequence length="677" mass="72882">MKVMRYIQSIFIIIVLLSAGGCSEDDRDLGFIDSIPAPSNLKLQVQLSQDNSGVTTLTPSGESVAAYTLDYGDGSEAIELAPGESTTHVYPEGTYTATLIGRNLNGEETEITQSVVVSFRPPENLEVTVVGVPGDNFSVNVSASADFAVGFEVFFGDQDPEEPTPLMIGETITYTYPDVGTYQLRVVALSGGAETSEATVEVVIENPIILPVDFESESIDYAFSDFGGAINQVIDNPDPSGSNTSAKVAEFFKEPGAEIFAGTILQLGSPIDFSQFQGFTMNVWSPKPGITVKLKLENADDSNIAAEVDATTSTTNAWETVIFDFSSADLEQEYSKLVVFLDFGNTGEGTTFYFDNIAQATPPSNQVTLPLDFEDSNLDYGLIGFEGAESAVIANPDPSGINTSMTVVETTKTEGAQFFAGTLIPLDVPIDFSISEKISIKTWSPKAGIPVRLKLEADDPGQFVELDVNTTVANGWEELIWDFSGQTAGLQATKVIIFFEFVVDLPGDGSTYYFDDVQLAADGVQLPIDFEDTELDYEIIGFEGAESTLVANPVSGGINTSGNVIQTIKTDGAQFFAGTAIPLDVPVVFGSNQRISIKTYSPKAGIPVRLKLENGNGDFVELDANTTAENAWEELIWDFTGQDTSPAFDTVVVFFEFIVDLPGDGTTYYFDDIQFAN</sequence>
<dbReference type="InterPro" id="IPR035986">
    <property type="entry name" value="PKD_dom_sf"/>
</dbReference>
<evidence type="ECO:0000313" key="2">
    <source>
        <dbReference type="EMBL" id="PQB05422.1"/>
    </source>
</evidence>
<feature type="domain" description="PKD/Chitinase" evidence="1">
    <location>
        <begin position="127"/>
        <end position="207"/>
    </location>
</feature>
<dbReference type="EMBL" id="MQUB01000001">
    <property type="protein sequence ID" value="PQB05422.1"/>
    <property type="molecule type" value="Genomic_DNA"/>
</dbReference>
<dbReference type="OrthoDB" id="5381604at2"/>
<name>A0A2S7KS13_9FLAO</name>
<proteinExistence type="predicted"/>
<dbReference type="CDD" id="cd00146">
    <property type="entry name" value="PKD"/>
    <property type="match status" value="1"/>
</dbReference>
<dbReference type="RefSeq" id="WP_104813362.1">
    <property type="nucleotide sequence ID" value="NZ_MQUB01000001.1"/>
</dbReference>
<protein>
    <recommendedName>
        <fullName evidence="1">PKD/Chitinase domain-containing protein</fullName>
    </recommendedName>
</protein>
<feature type="domain" description="PKD/Chitinase" evidence="1">
    <location>
        <begin position="43"/>
        <end position="119"/>
    </location>
</feature>
<dbReference type="Proteomes" id="UP000239800">
    <property type="component" value="Unassembled WGS sequence"/>
</dbReference>
<accession>A0A2S7KS13</accession>
<dbReference type="Gene3D" id="2.60.120.260">
    <property type="entry name" value="Galactose-binding domain-like"/>
    <property type="match status" value="3"/>
</dbReference>
<reference evidence="2 3" key="1">
    <citation type="submission" date="2016-11" db="EMBL/GenBank/DDBJ databases">
        <title>Trade-off between light-utilization and light-protection in marine flavobacteria.</title>
        <authorList>
            <person name="Kumagai Y."/>
        </authorList>
    </citation>
    <scope>NUCLEOTIDE SEQUENCE [LARGE SCALE GENOMIC DNA]</scope>
    <source>
        <strain evidence="2 3">NBRC 107741</strain>
    </source>
</reference>
<comment type="caution">
    <text evidence="2">The sequence shown here is derived from an EMBL/GenBank/DDBJ whole genome shotgun (WGS) entry which is preliminary data.</text>
</comment>
<dbReference type="AlphaFoldDB" id="A0A2S7KS13"/>
<evidence type="ECO:0000259" key="1">
    <source>
        <dbReference type="SMART" id="SM00089"/>
    </source>
</evidence>
<dbReference type="InterPro" id="IPR022409">
    <property type="entry name" value="PKD/Chitinase_dom"/>
</dbReference>
<dbReference type="PROSITE" id="PS51257">
    <property type="entry name" value="PROKAR_LIPOPROTEIN"/>
    <property type="match status" value="1"/>
</dbReference>
<keyword evidence="3" id="KW-1185">Reference proteome</keyword>
<dbReference type="SMART" id="SM00089">
    <property type="entry name" value="PKD"/>
    <property type="match status" value="2"/>
</dbReference>